<dbReference type="Gene3D" id="3.40.50.2020">
    <property type="match status" value="1"/>
</dbReference>
<dbReference type="AlphaFoldDB" id="A0A540R938"/>
<dbReference type="InterPro" id="IPR029057">
    <property type="entry name" value="PRTase-like"/>
</dbReference>
<dbReference type="PANTHER" id="PTHR47505:SF1">
    <property type="entry name" value="DNA UTILIZATION PROTEIN YHGH"/>
    <property type="match status" value="1"/>
</dbReference>
<comment type="caution">
    <text evidence="3">The sequence shown here is derived from an EMBL/GenBank/DDBJ whole genome shotgun (WGS) entry which is preliminary data.</text>
</comment>
<dbReference type="InterPro" id="IPR051910">
    <property type="entry name" value="ComF/GntX_DNA_util-trans"/>
</dbReference>
<keyword evidence="4" id="KW-1185">Reference proteome</keyword>
<evidence type="ECO:0000256" key="1">
    <source>
        <dbReference type="ARBA" id="ARBA00008007"/>
    </source>
</evidence>
<reference evidence="3 4" key="1">
    <citation type="submission" date="2019-06" db="EMBL/GenBank/DDBJ databases">
        <title>Draft genome of C. phoceense Strain 272.</title>
        <authorList>
            <person name="Pacheco L.G.C."/>
            <person name="Barberis C.M."/>
            <person name="Almuzara M.N."/>
            <person name="Traglia G.M."/>
            <person name="Santos C.S."/>
            <person name="Rocha D.J.P.G."/>
            <person name="Aguiar E.R.G.R."/>
            <person name="Vay C.A."/>
        </authorList>
    </citation>
    <scope>NUCLEOTIDE SEQUENCE [LARGE SCALE GENOMIC DNA]</scope>
    <source>
        <strain evidence="3 4">272</strain>
    </source>
</reference>
<dbReference type="InterPro" id="IPR000836">
    <property type="entry name" value="PRTase_dom"/>
</dbReference>
<dbReference type="Pfam" id="PF00156">
    <property type="entry name" value="Pribosyltran"/>
    <property type="match status" value="1"/>
</dbReference>
<evidence type="ECO:0000313" key="3">
    <source>
        <dbReference type="EMBL" id="TQE44261.1"/>
    </source>
</evidence>
<sequence>MGELVIPRSCAGCGAAGDVLCGPCREKLRATPRLISHRPRTLGMPVFALGPYDRMRRSLIVAMKEYNNQTVRAYVGAVLAAALRYLHARGEIPHELVLVPAPTRVRSARQRGGDPVLHMCEHAARTLAEAPGAGLRVQVLACLRIRSSAADQSRLDADARWENMAHAIELRPSSRAQLRGAHVVLVDDVVTTGATLAASASAVRGAGALVRAGLTLADA</sequence>
<dbReference type="STRING" id="1686286.GCA_900092335_00916"/>
<dbReference type="SUPFAM" id="SSF53271">
    <property type="entry name" value="PRTase-like"/>
    <property type="match status" value="1"/>
</dbReference>
<comment type="similarity">
    <text evidence="1">Belongs to the ComF/GntX family.</text>
</comment>
<organism evidence="3 4">
    <name type="scientific">Corynebacterium phoceense</name>
    <dbReference type="NCBI Taxonomy" id="1686286"/>
    <lineage>
        <taxon>Bacteria</taxon>
        <taxon>Bacillati</taxon>
        <taxon>Actinomycetota</taxon>
        <taxon>Actinomycetes</taxon>
        <taxon>Mycobacteriales</taxon>
        <taxon>Corynebacteriaceae</taxon>
        <taxon>Corynebacterium</taxon>
    </lineage>
</organism>
<dbReference type="Proteomes" id="UP000318080">
    <property type="component" value="Unassembled WGS sequence"/>
</dbReference>
<evidence type="ECO:0000313" key="4">
    <source>
        <dbReference type="Proteomes" id="UP000318080"/>
    </source>
</evidence>
<gene>
    <name evidence="3" type="ORF">EJK80_03550</name>
</gene>
<accession>A0A540R938</accession>
<name>A0A540R938_9CORY</name>
<dbReference type="EMBL" id="VHIR01000003">
    <property type="protein sequence ID" value="TQE44261.1"/>
    <property type="molecule type" value="Genomic_DNA"/>
</dbReference>
<proteinExistence type="inferred from homology"/>
<protein>
    <submittedName>
        <fullName evidence="3">ComF family protein</fullName>
    </submittedName>
</protein>
<evidence type="ECO:0000259" key="2">
    <source>
        <dbReference type="Pfam" id="PF00156"/>
    </source>
</evidence>
<dbReference type="PANTHER" id="PTHR47505">
    <property type="entry name" value="DNA UTILIZATION PROTEIN YHGH"/>
    <property type="match status" value="1"/>
</dbReference>
<feature type="domain" description="Phosphoribosyltransferase" evidence="2">
    <location>
        <begin position="167"/>
        <end position="209"/>
    </location>
</feature>